<dbReference type="Proteomes" id="UP000432015">
    <property type="component" value="Unassembled WGS sequence"/>
</dbReference>
<sequence length="397" mass="40305">MLSCVVGLSLLGVVERALLDGGTVGASGTVGDDTPARSHRERAKPGRREAPRRTPGPSGGPAAPAAPDPAVLTARVRELTLEQRGATARRSYGAAPSRPPVVDTARTSADGTWAFGTTAIPVPAASAATPEIAFFAARWRRGRWEIGLSGGAAFTGLLSAMPASLMSAAEAGALRRYAALTAEGANALVNGSRTGDGLMLPWKSGAVWSMTAGEPPGGAAGRPLGSLAFSGGDGRVLSSGAGRLYRFCGDAAGRALVMVVHRSGLATTYYRVRSVPRLRDGSVVGRGEPIGRTGTDLPCGGAAAPRPQVGFDLRRGTERVPLDGARIGGWTFRERAEPLLGFAERGDLQVLPGGLLANLGPVPAADDPPPSPLPGTPPEDGTPGRAKPGGAPSPSAT</sequence>
<reference evidence="2 3" key="1">
    <citation type="submission" date="2019-11" db="EMBL/GenBank/DDBJ databases">
        <authorList>
            <person name="Cao P."/>
        </authorList>
    </citation>
    <scope>NUCLEOTIDE SEQUENCE [LARGE SCALE GENOMIC DNA]</scope>
    <source>
        <strain evidence="2 3">NEAU-AAG5</strain>
    </source>
</reference>
<comment type="caution">
    <text evidence="2">The sequence shown here is derived from an EMBL/GenBank/DDBJ whole genome shotgun (WGS) entry which is preliminary data.</text>
</comment>
<proteinExistence type="predicted"/>
<dbReference type="RefSeq" id="WP_156221032.1">
    <property type="nucleotide sequence ID" value="NZ_WOFH01000016.1"/>
</dbReference>
<feature type="region of interest" description="Disordered" evidence="1">
    <location>
        <begin position="283"/>
        <end position="309"/>
    </location>
</feature>
<organism evidence="2 3">
    <name type="scientific">Actinomadura litoris</name>
    <dbReference type="NCBI Taxonomy" id="2678616"/>
    <lineage>
        <taxon>Bacteria</taxon>
        <taxon>Bacillati</taxon>
        <taxon>Actinomycetota</taxon>
        <taxon>Actinomycetes</taxon>
        <taxon>Streptosporangiales</taxon>
        <taxon>Thermomonosporaceae</taxon>
        <taxon>Actinomadura</taxon>
    </lineage>
</organism>
<name>A0A7K1LBR8_9ACTN</name>
<accession>A0A7K1LBR8</accession>
<dbReference type="Gene3D" id="2.70.70.10">
    <property type="entry name" value="Glucose Permease (Domain IIA)"/>
    <property type="match status" value="1"/>
</dbReference>
<feature type="region of interest" description="Disordered" evidence="1">
    <location>
        <begin position="355"/>
        <end position="397"/>
    </location>
</feature>
<keyword evidence="3" id="KW-1185">Reference proteome</keyword>
<gene>
    <name evidence="2" type="ORF">GNZ18_35575</name>
</gene>
<dbReference type="InterPro" id="IPR011055">
    <property type="entry name" value="Dup_hybrid_motif"/>
</dbReference>
<feature type="region of interest" description="Disordered" evidence="1">
    <location>
        <begin position="22"/>
        <end position="69"/>
    </location>
</feature>
<protein>
    <recommendedName>
        <fullName evidence="4">Peptidase family M23</fullName>
    </recommendedName>
</protein>
<dbReference type="AlphaFoldDB" id="A0A7K1LBR8"/>
<dbReference type="EMBL" id="WOFH01000016">
    <property type="protein sequence ID" value="MUN41869.1"/>
    <property type="molecule type" value="Genomic_DNA"/>
</dbReference>
<evidence type="ECO:0000313" key="2">
    <source>
        <dbReference type="EMBL" id="MUN41869.1"/>
    </source>
</evidence>
<evidence type="ECO:0000256" key="1">
    <source>
        <dbReference type="SAM" id="MobiDB-lite"/>
    </source>
</evidence>
<feature type="compositionally biased region" description="Low complexity" evidence="1">
    <location>
        <begin position="53"/>
        <end position="69"/>
    </location>
</feature>
<feature type="region of interest" description="Disordered" evidence="1">
    <location>
        <begin position="83"/>
        <end position="104"/>
    </location>
</feature>
<evidence type="ECO:0000313" key="3">
    <source>
        <dbReference type="Proteomes" id="UP000432015"/>
    </source>
</evidence>
<feature type="compositionally biased region" description="Basic and acidic residues" evidence="1">
    <location>
        <begin position="34"/>
        <end position="52"/>
    </location>
</feature>
<evidence type="ECO:0008006" key="4">
    <source>
        <dbReference type="Google" id="ProtNLM"/>
    </source>
</evidence>
<feature type="compositionally biased region" description="Pro residues" evidence="1">
    <location>
        <begin position="366"/>
        <end position="377"/>
    </location>
</feature>